<keyword evidence="1" id="KW-0238">DNA-binding</keyword>
<dbReference type="AlphaFoldDB" id="A0A645A2Y2"/>
<evidence type="ECO:0000313" key="3">
    <source>
        <dbReference type="EMBL" id="MPM47437.1"/>
    </source>
</evidence>
<gene>
    <name evidence="3" type="ORF">SDC9_94147</name>
</gene>
<evidence type="ECO:0000259" key="2">
    <source>
        <dbReference type="PROSITE" id="PS50977"/>
    </source>
</evidence>
<dbReference type="GO" id="GO:0003677">
    <property type="term" value="F:DNA binding"/>
    <property type="evidence" value="ECO:0007669"/>
    <property type="project" value="UniProtKB-KW"/>
</dbReference>
<dbReference type="EMBL" id="VSSQ01011676">
    <property type="protein sequence ID" value="MPM47437.1"/>
    <property type="molecule type" value="Genomic_DNA"/>
</dbReference>
<dbReference type="PROSITE" id="PS50977">
    <property type="entry name" value="HTH_TETR_2"/>
    <property type="match status" value="1"/>
</dbReference>
<evidence type="ECO:0000256" key="1">
    <source>
        <dbReference type="ARBA" id="ARBA00023125"/>
    </source>
</evidence>
<dbReference type="SUPFAM" id="SSF46689">
    <property type="entry name" value="Homeodomain-like"/>
    <property type="match status" value="1"/>
</dbReference>
<sequence>MIYFIEAARQLMSSDGIQALSIRGIAEIAGYNSATLYNYFEDLQHLTLFASMSYLRDYVSALSGKLKAPMSSLQRYRVIYETFDHFAFRSPEIFYNMFFGSQSSKLPEVTVQYYTLFPDELKEHTPSVRKMLTQGNMYLRDEPIVEELVKDGFVKRENAPYLSAIVPRLNQTYLHELANGERIDPEEQHRRFIAVFDYLLETAK</sequence>
<dbReference type="Pfam" id="PF00440">
    <property type="entry name" value="TetR_N"/>
    <property type="match status" value="1"/>
</dbReference>
<dbReference type="Gene3D" id="1.10.357.10">
    <property type="entry name" value="Tetracycline Repressor, domain 2"/>
    <property type="match status" value="1"/>
</dbReference>
<reference evidence="3" key="1">
    <citation type="submission" date="2019-08" db="EMBL/GenBank/DDBJ databases">
        <authorList>
            <person name="Kucharzyk K."/>
            <person name="Murdoch R.W."/>
            <person name="Higgins S."/>
            <person name="Loffler F."/>
        </authorList>
    </citation>
    <scope>NUCLEOTIDE SEQUENCE</scope>
</reference>
<proteinExistence type="predicted"/>
<feature type="domain" description="HTH tetR-type" evidence="2">
    <location>
        <begin position="1"/>
        <end position="58"/>
    </location>
</feature>
<dbReference type="InterPro" id="IPR009057">
    <property type="entry name" value="Homeodomain-like_sf"/>
</dbReference>
<accession>A0A645A2Y2</accession>
<name>A0A645A2Y2_9ZZZZ</name>
<comment type="caution">
    <text evidence="3">The sequence shown here is derived from an EMBL/GenBank/DDBJ whole genome shotgun (WGS) entry which is preliminary data.</text>
</comment>
<organism evidence="3">
    <name type="scientific">bioreactor metagenome</name>
    <dbReference type="NCBI Taxonomy" id="1076179"/>
    <lineage>
        <taxon>unclassified sequences</taxon>
        <taxon>metagenomes</taxon>
        <taxon>ecological metagenomes</taxon>
    </lineage>
</organism>
<protein>
    <recommendedName>
        <fullName evidence="2">HTH tetR-type domain-containing protein</fullName>
    </recommendedName>
</protein>
<dbReference type="InterPro" id="IPR001647">
    <property type="entry name" value="HTH_TetR"/>
</dbReference>